<feature type="region of interest" description="Disordered" evidence="18">
    <location>
        <begin position="512"/>
        <end position="534"/>
    </location>
</feature>
<comment type="caution">
    <text evidence="19">The sequence shown here is derived from an EMBL/GenBank/DDBJ whole genome shotgun (WGS) entry which is preliminary data.</text>
</comment>
<evidence type="ECO:0000256" key="17">
    <source>
        <dbReference type="ARBA" id="ARBA00029828"/>
    </source>
</evidence>
<dbReference type="SUPFAM" id="SSF53474">
    <property type="entry name" value="alpha/beta-Hydrolases"/>
    <property type="match status" value="1"/>
</dbReference>
<dbReference type="GO" id="GO:0004620">
    <property type="term" value="F:phospholipase activity"/>
    <property type="evidence" value="ECO:0007669"/>
    <property type="project" value="TreeGrafter"/>
</dbReference>
<evidence type="ECO:0000256" key="11">
    <source>
        <dbReference type="ARBA" id="ARBA00022968"/>
    </source>
</evidence>
<dbReference type="EMBL" id="VXIT01000005">
    <property type="protein sequence ID" value="KAA6412459.1"/>
    <property type="molecule type" value="Genomic_DNA"/>
</dbReference>
<keyword evidence="8" id="KW-0967">Endosome</keyword>
<dbReference type="PANTHER" id="PTHR47175">
    <property type="entry name" value="LIPASE ATG15-RELATED"/>
    <property type="match status" value="1"/>
</dbReference>
<keyword evidence="12" id="KW-1133">Transmembrane helix</keyword>
<keyword evidence="10" id="KW-0442">Lipid degradation</keyword>
<dbReference type="GO" id="GO:0004806">
    <property type="term" value="F:triacylglycerol lipase activity"/>
    <property type="evidence" value="ECO:0007669"/>
    <property type="project" value="UniProtKB-EC"/>
</dbReference>
<evidence type="ECO:0000256" key="5">
    <source>
        <dbReference type="ARBA" id="ARBA00011137"/>
    </source>
</evidence>
<dbReference type="Proteomes" id="UP000324767">
    <property type="component" value="Unassembled WGS sequence"/>
</dbReference>
<keyword evidence="13" id="KW-0072">Autophagy</keyword>
<dbReference type="InterPro" id="IPR029058">
    <property type="entry name" value="AB_hydrolase_fold"/>
</dbReference>
<comment type="catalytic activity">
    <reaction evidence="1">
        <text>a triacylglycerol + H2O = a diacylglycerol + a fatty acid + H(+)</text>
        <dbReference type="Rhea" id="RHEA:12044"/>
        <dbReference type="ChEBI" id="CHEBI:15377"/>
        <dbReference type="ChEBI" id="CHEBI:15378"/>
        <dbReference type="ChEBI" id="CHEBI:17855"/>
        <dbReference type="ChEBI" id="CHEBI:18035"/>
        <dbReference type="ChEBI" id="CHEBI:28868"/>
        <dbReference type="EC" id="3.1.1.3"/>
    </reaction>
</comment>
<evidence type="ECO:0000256" key="9">
    <source>
        <dbReference type="ARBA" id="ARBA00022801"/>
    </source>
</evidence>
<dbReference type="GO" id="GO:0046461">
    <property type="term" value="P:neutral lipid catabolic process"/>
    <property type="evidence" value="ECO:0007669"/>
    <property type="project" value="TreeGrafter"/>
</dbReference>
<evidence type="ECO:0000313" key="19">
    <source>
        <dbReference type="EMBL" id="KAA6412459.1"/>
    </source>
</evidence>
<evidence type="ECO:0000256" key="10">
    <source>
        <dbReference type="ARBA" id="ARBA00022963"/>
    </source>
</evidence>
<evidence type="ECO:0000256" key="7">
    <source>
        <dbReference type="ARBA" id="ARBA00022692"/>
    </source>
</evidence>
<dbReference type="InterPro" id="IPR050805">
    <property type="entry name" value="ATG15_Lipase"/>
</dbReference>
<evidence type="ECO:0000256" key="16">
    <source>
        <dbReference type="ARBA" id="ARBA00023180"/>
    </source>
</evidence>
<keyword evidence="11" id="KW-0735">Signal-anchor</keyword>
<feature type="region of interest" description="Disordered" evidence="18">
    <location>
        <begin position="546"/>
        <end position="565"/>
    </location>
</feature>
<evidence type="ECO:0000256" key="14">
    <source>
        <dbReference type="ARBA" id="ARBA00023098"/>
    </source>
</evidence>
<evidence type="ECO:0000256" key="6">
    <source>
        <dbReference type="ARBA" id="ARBA00013279"/>
    </source>
</evidence>
<accession>A0A5M8PTU7</accession>
<evidence type="ECO:0000256" key="3">
    <source>
        <dbReference type="ARBA" id="ARBA00004343"/>
    </source>
</evidence>
<evidence type="ECO:0000256" key="12">
    <source>
        <dbReference type="ARBA" id="ARBA00022989"/>
    </source>
</evidence>
<evidence type="ECO:0000256" key="18">
    <source>
        <dbReference type="SAM" id="MobiDB-lite"/>
    </source>
</evidence>
<proteinExistence type="inferred from homology"/>
<dbReference type="EC" id="3.1.1.3" evidence="6"/>
<dbReference type="GO" id="GO:0034727">
    <property type="term" value="P:piecemeal microautophagy of the nucleus"/>
    <property type="evidence" value="ECO:0007669"/>
    <property type="project" value="TreeGrafter"/>
</dbReference>
<feature type="compositionally biased region" description="Low complexity" evidence="18">
    <location>
        <begin position="514"/>
        <end position="527"/>
    </location>
</feature>
<reference evidence="19 20" key="1">
    <citation type="submission" date="2019-09" db="EMBL/GenBank/DDBJ databases">
        <title>The hologenome of the rock-dwelling lichen Lasallia pustulata.</title>
        <authorList>
            <person name="Greshake Tzovaras B."/>
            <person name="Segers F."/>
            <person name="Bicker A."/>
            <person name="Dal Grande F."/>
            <person name="Otte J."/>
            <person name="Hankeln T."/>
            <person name="Schmitt I."/>
            <person name="Ebersberger I."/>
        </authorList>
    </citation>
    <scope>NUCLEOTIDE SEQUENCE [LARGE SCALE GENOMIC DNA]</scope>
    <source>
        <strain evidence="19">A1-1</strain>
    </source>
</reference>
<dbReference type="Gene3D" id="3.40.50.1820">
    <property type="entry name" value="alpha/beta hydrolase"/>
    <property type="match status" value="1"/>
</dbReference>
<dbReference type="GO" id="GO:0006660">
    <property type="term" value="P:phosphatidylserine catabolic process"/>
    <property type="evidence" value="ECO:0007669"/>
    <property type="project" value="TreeGrafter"/>
</dbReference>
<dbReference type="FunFam" id="3.40.50.1820:FF:000129">
    <property type="entry name" value="Autophagy related lipase Atg15, putative"/>
    <property type="match status" value="1"/>
</dbReference>
<keyword evidence="16" id="KW-0325">Glycoprotein</keyword>
<name>A0A5M8PTU7_9LECA</name>
<comment type="subunit">
    <text evidence="5">Binds to both phosphatidylinositol (PI) and phosphatidylinositol 3,5-bisphosphate (PIP2).</text>
</comment>
<evidence type="ECO:0000256" key="1">
    <source>
        <dbReference type="ARBA" id="ARBA00001024"/>
    </source>
</evidence>
<evidence type="ECO:0000256" key="8">
    <source>
        <dbReference type="ARBA" id="ARBA00022753"/>
    </source>
</evidence>
<keyword evidence="7" id="KW-0812">Transmembrane</keyword>
<evidence type="ECO:0000256" key="13">
    <source>
        <dbReference type="ARBA" id="ARBA00023006"/>
    </source>
</evidence>
<evidence type="ECO:0000256" key="2">
    <source>
        <dbReference type="ARBA" id="ARBA00004270"/>
    </source>
</evidence>
<dbReference type="OrthoDB" id="58570at2759"/>
<sequence length="653" mass="70270">MTSCAHPPLLGDDTADSWGTPQYLLHQHSSTNRFTTMAGKRALSKTCASAGRVTVRLLLSFLATSSTSTIAAAASWPDGWENAMHQAPILPYLPSRPSEVRPSPLEAARSDVFTLRHIFHHGTYDYPDLHRRLDVRPDQPVWTTSEEGGESTVAIPLHALSRPSHIHRLSDRRIAAVTPLLAAAQNGRPSTLPPSAWSMDEVLSPNITDKETVLSLAKIAADAYVISNGTGEWQEVNGGFNYSNSFGWDADGLRGHVFANENNSTIVVGLKGTSPAVFDGAETTTNDKVNDNLFFSCCCGQGGQYLWRQVCDCYTTTYTCNQTCLVESLKKENRYYKAAIELYGNVTELYPTSNVWLAGHSLGGSVSSLLGLTFGLPVVTFEAPPEALAAYRLGLPSPPGTAPNAPHNREYTGAYHFGHTADPIFMGSCNGATAACTLGGYAMETQCHTGQTCVYDVVEDKGWRVGVGTHRILAVISDVIQAYDEVAKCEYDLECTLDTECYNWKFFEDNGNGSTKTSSSSSSSTSRTRTEECKTPGWWGCLDKTTTTTTSSSSSSTSLSTSTTVTCSSYGFFGRCLDKTTTTTSLEKTANPAPTVTTTSVPTSTKSSFVSTSPIAASNCRHPGLFWGCKDRTSAAKTHSVTAPPHLATPTAE</sequence>
<comment type="subcellular location">
    <subcellularLocation>
        <location evidence="3">Endosome</location>
        <location evidence="3">Multivesicular body membrane</location>
        <topology evidence="3">Single-pass type II membrane protein</topology>
    </subcellularLocation>
    <subcellularLocation>
        <location evidence="2">Prevacuolar compartment membrane</location>
        <topology evidence="2">Single-pass type II membrane protein</topology>
    </subcellularLocation>
</comment>
<dbReference type="CDD" id="cd00519">
    <property type="entry name" value="Lipase_3"/>
    <property type="match status" value="1"/>
</dbReference>
<dbReference type="PANTHER" id="PTHR47175:SF2">
    <property type="entry name" value="LIPASE ATG15-RELATED"/>
    <property type="match status" value="1"/>
</dbReference>
<dbReference type="GO" id="GO:0032585">
    <property type="term" value="C:multivesicular body membrane"/>
    <property type="evidence" value="ECO:0007669"/>
    <property type="project" value="UniProtKB-SubCell"/>
</dbReference>
<keyword evidence="14" id="KW-0443">Lipid metabolism</keyword>
<dbReference type="GO" id="GO:0034496">
    <property type="term" value="P:multivesicular body membrane disassembly"/>
    <property type="evidence" value="ECO:0007669"/>
    <property type="project" value="TreeGrafter"/>
</dbReference>
<comment type="similarity">
    <text evidence="4">Belongs to the AB hydrolase superfamily. Lipase family.</text>
</comment>
<keyword evidence="15" id="KW-0472">Membrane</keyword>
<evidence type="ECO:0000256" key="15">
    <source>
        <dbReference type="ARBA" id="ARBA00023136"/>
    </source>
</evidence>
<evidence type="ECO:0000313" key="20">
    <source>
        <dbReference type="Proteomes" id="UP000324767"/>
    </source>
</evidence>
<dbReference type="GO" id="GO:0005775">
    <property type="term" value="C:vacuolar lumen"/>
    <property type="evidence" value="ECO:0007669"/>
    <property type="project" value="TreeGrafter"/>
</dbReference>
<organism evidence="19 20">
    <name type="scientific">Lasallia pustulata</name>
    <dbReference type="NCBI Taxonomy" id="136370"/>
    <lineage>
        <taxon>Eukaryota</taxon>
        <taxon>Fungi</taxon>
        <taxon>Dikarya</taxon>
        <taxon>Ascomycota</taxon>
        <taxon>Pezizomycotina</taxon>
        <taxon>Lecanoromycetes</taxon>
        <taxon>OSLEUM clade</taxon>
        <taxon>Umbilicariomycetidae</taxon>
        <taxon>Umbilicariales</taxon>
        <taxon>Umbilicariaceae</taxon>
        <taxon>Lasallia</taxon>
    </lineage>
</organism>
<evidence type="ECO:0000256" key="4">
    <source>
        <dbReference type="ARBA" id="ARBA00010701"/>
    </source>
</evidence>
<protein>
    <recommendedName>
        <fullName evidence="6">triacylglycerol lipase</fullName>
        <ecNumber evidence="6">3.1.1.3</ecNumber>
    </recommendedName>
    <alternativeName>
        <fullName evidence="17">Autophagy-related protein 15</fullName>
    </alternativeName>
</protein>
<dbReference type="AlphaFoldDB" id="A0A5M8PTU7"/>
<gene>
    <name evidence="19" type="ORF">FRX48_03450</name>
</gene>
<keyword evidence="9" id="KW-0378">Hydrolase</keyword>